<organism evidence="1 2">
    <name type="scientific">Blepharisma stoltei</name>
    <dbReference type="NCBI Taxonomy" id="1481888"/>
    <lineage>
        <taxon>Eukaryota</taxon>
        <taxon>Sar</taxon>
        <taxon>Alveolata</taxon>
        <taxon>Ciliophora</taxon>
        <taxon>Postciliodesmatophora</taxon>
        <taxon>Heterotrichea</taxon>
        <taxon>Heterotrichida</taxon>
        <taxon>Blepharismidae</taxon>
        <taxon>Blepharisma</taxon>
    </lineage>
</organism>
<reference evidence="1" key="1">
    <citation type="submission" date="2021-09" db="EMBL/GenBank/DDBJ databases">
        <authorList>
            <consortium name="AG Swart"/>
            <person name="Singh M."/>
            <person name="Singh A."/>
            <person name="Seah K."/>
            <person name="Emmerich C."/>
        </authorList>
    </citation>
    <scope>NUCLEOTIDE SEQUENCE</scope>
    <source>
        <strain evidence="1">ATCC30299</strain>
    </source>
</reference>
<evidence type="ECO:0000313" key="2">
    <source>
        <dbReference type="Proteomes" id="UP001162131"/>
    </source>
</evidence>
<keyword evidence="2" id="KW-1185">Reference proteome</keyword>
<dbReference type="Proteomes" id="UP001162131">
    <property type="component" value="Unassembled WGS sequence"/>
</dbReference>
<sequence length="125" mass="13922">MQNETWEKLNLIKVFFMKELCEFKDLLKENYAFMVFEGEVTNEISAPAQRAINIIASPYGVLSQEIFLNSHAPGFLALVLTEKIALIQTRVIEGIEGGLVLMPEKAILLPSKLQGFGISVIAPKL</sequence>
<dbReference type="AlphaFoldDB" id="A0AAU9JFT6"/>
<name>A0AAU9JFT6_9CILI</name>
<gene>
    <name evidence="1" type="ORF">BSTOLATCC_MIC36279</name>
</gene>
<proteinExistence type="predicted"/>
<protein>
    <submittedName>
        <fullName evidence="1">Uncharacterized protein</fullName>
    </submittedName>
</protein>
<accession>A0AAU9JFT6</accession>
<comment type="caution">
    <text evidence="1">The sequence shown here is derived from an EMBL/GenBank/DDBJ whole genome shotgun (WGS) entry which is preliminary data.</text>
</comment>
<dbReference type="EMBL" id="CAJZBQ010000036">
    <property type="protein sequence ID" value="CAG9324493.1"/>
    <property type="molecule type" value="Genomic_DNA"/>
</dbReference>
<evidence type="ECO:0000313" key="1">
    <source>
        <dbReference type="EMBL" id="CAG9324493.1"/>
    </source>
</evidence>